<evidence type="ECO:0000256" key="6">
    <source>
        <dbReference type="ARBA" id="ARBA00023136"/>
    </source>
</evidence>
<evidence type="ECO:0000313" key="9">
    <source>
        <dbReference type="EMBL" id="PZW40753.1"/>
    </source>
</evidence>
<evidence type="ECO:0000256" key="2">
    <source>
        <dbReference type="ARBA" id="ARBA00009298"/>
    </source>
</evidence>
<dbReference type="GO" id="GO:0005886">
    <property type="term" value="C:plasma membrane"/>
    <property type="evidence" value="ECO:0007669"/>
    <property type="project" value="UniProtKB-SubCell"/>
</dbReference>
<keyword evidence="5 7" id="KW-1133">Transmembrane helix</keyword>
<reference evidence="9 10" key="1">
    <citation type="submission" date="2018-06" db="EMBL/GenBank/DDBJ databases">
        <title>Genomic Encyclopedia of Archaeal and Bacterial Type Strains, Phase II (KMG-II): from individual species to whole genera.</title>
        <authorList>
            <person name="Goeker M."/>
        </authorList>
    </citation>
    <scope>NUCLEOTIDE SEQUENCE [LARGE SCALE GENOMIC DNA]</scope>
    <source>
        <strain evidence="9 10">DSM 15361</strain>
    </source>
</reference>
<dbReference type="PRINTS" id="PR01837">
    <property type="entry name" value="MGTCSAPBPROT"/>
</dbReference>
<feature type="transmembrane region" description="Helical" evidence="7">
    <location>
        <begin position="91"/>
        <end position="112"/>
    </location>
</feature>
<gene>
    <name evidence="9" type="ORF">LX95_01821</name>
</gene>
<dbReference type="RefSeq" id="WP_111541108.1">
    <property type="nucleotide sequence ID" value="NZ_QKYV01000004.1"/>
</dbReference>
<feature type="transmembrane region" description="Helical" evidence="7">
    <location>
        <begin position="118"/>
        <end position="136"/>
    </location>
</feature>
<dbReference type="AlphaFoldDB" id="A0A2W7IQ14"/>
<sequence length="153" mass="16329">MEVDFTDFILKSGAAIFAGLCMGIERQIKGKPAGLKTNILVALGANVFVIISLLYQNHPNTDLTRIIGQIIVGVGFLGAGVILKEQKSEKIWGLATAATIWCSAAAGCLAGLGLYNVLIGFSVMVVLINLIFGYFGSKLNNKWSNSSHKTPEK</sequence>
<evidence type="ECO:0000256" key="4">
    <source>
        <dbReference type="ARBA" id="ARBA00022692"/>
    </source>
</evidence>
<feature type="transmembrane region" description="Helical" evidence="7">
    <location>
        <begin position="6"/>
        <end position="25"/>
    </location>
</feature>
<keyword evidence="3" id="KW-1003">Cell membrane</keyword>
<keyword evidence="10" id="KW-1185">Reference proteome</keyword>
<evidence type="ECO:0000259" key="8">
    <source>
        <dbReference type="Pfam" id="PF02308"/>
    </source>
</evidence>
<dbReference type="Proteomes" id="UP000249542">
    <property type="component" value="Unassembled WGS sequence"/>
</dbReference>
<evidence type="ECO:0000313" key="10">
    <source>
        <dbReference type="Proteomes" id="UP000249542"/>
    </source>
</evidence>
<comment type="caution">
    <text evidence="9">The sequence shown here is derived from an EMBL/GenBank/DDBJ whole genome shotgun (WGS) entry which is preliminary data.</text>
</comment>
<dbReference type="InterPro" id="IPR049177">
    <property type="entry name" value="MgtC_SapB_SrpB_YhiD_N"/>
</dbReference>
<feature type="transmembrane region" description="Helical" evidence="7">
    <location>
        <begin position="37"/>
        <end position="54"/>
    </location>
</feature>
<dbReference type="InterPro" id="IPR003416">
    <property type="entry name" value="MgtC/SapB/SrpB/YhiD_fam"/>
</dbReference>
<keyword evidence="4 7" id="KW-0812">Transmembrane</keyword>
<comment type="subcellular location">
    <subcellularLocation>
        <location evidence="1">Cell membrane</location>
        <topology evidence="1">Multi-pass membrane protein</topology>
    </subcellularLocation>
</comment>
<protein>
    <submittedName>
        <fullName evidence="9">Putative Mg2+ transporter-C (MgtC) family protein</fullName>
    </submittedName>
</protein>
<feature type="transmembrane region" description="Helical" evidence="7">
    <location>
        <begin position="66"/>
        <end position="84"/>
    </location>
</feature>
<name>A0A2W7IQ14_9FLAO</name>
<keyword evidence="6 7" id="KW-0472">Membrane</keyword>
<dbReference type="EMBL" id="QKYV01000004">
    <property type="protein sequence ID" value="PZW40753.1"/>
    <property type="molecule type" value="Genomic_DNA"/>
</dbReference>
<evidence type="ECO:0000256" key="7">
    <source>
        <dbReference type="SAM" id="Phobius"/>
    </source>
</evidence>
<comment type="similarity">
    <text evidence="2">Belongs to the MgtC/SapB family.</text>
</comment>
<proteinExistence type="inferred from homology"/>
<accession>A0A2W7IQ14</accession>
<evidence type="ECO:0000256" key="3">
    <source>
        <dbReference type="ARBA" id="ARBA00022475"/>
    </source>
</evidence>
<organism evidence="9 10">
    <name type="scientific">Mesonia algae</name>
    <dbReference type="NCBI Taxonomy" id="213248"/>
    <lineage>
        <taxon>Bacteria</taxon>
        <taxon>Pseudomonadati</taxon>
        <taxon>Bacteroidota</taxon>
        <taxon>Flavobacteriia</taxon>
        <taxon>Flavobacteriales</taxon>
        <taxon>Flavobacteriaceae</taxon>
        <taxon>Mesonia</taxon>
    </lineage>
</organism>
<dbReference type="PANTHER" id="PTHR33778">
    <property type="entry name" value="PROTEIN MGTC"/>
    <property type="match status" value="1"/>
</dbReference>
<dbReference type="Pfam" id="PF02308">
    <property type="entry name" value="MgtC"/>
    <property type="match status" value="1"/>
</dbReference>
<feature type="domain" description="MgtC/SapB/SrpB/YhiD N-terminal" evidence="8">
    <location>
        <begin position="14"/>
        <end position="133"/>
    </location>
</feature>
<evidence type="ECO:0000256" key="1">
    <source>
        <dbReference type="ARBA" id="ARBA00004651"/>
    </source>
</evidence>
<evidence type="ECO:0000256" key="5">
    <source>
        <dbReference type="ARBA" id="ARBA00022989"/>
    </source>
</evidence>
<dbReference type="PANTHER" id="PTHR33778:SF1">
    <property type="entry name" value="MAGNESIUM TRANSPORTER YHID-RELATED"/>
    <property type="match status" value="1"/>
</dbReference>